<evidence type="ECO:0000313" key="2">
    <source>
        <dbReference type="EMBL" id="MBX7457900.1"/>
    </source>
</evidence>
<keyword evidence="1" id="KW-0732">Signal</keyword>
<protein>
    <submittedName>
        <fullName evidence="2">DUF3617 domain-containing protein</fullName>
    </submittedName>
</protein>
<dbReference type="RefSeq" id="WP_221573317.1">
    <property type="nucleotide sequence ID" value="NZ_JAIGNK010000002.1"/>
</dbReference>
<comment type="caution">
    <text evidence="2">The sequence shown here is derived from an EMBL/GenBank/DDBJ whole genome shotgun (WGS) entry which is preliminary data.</text>
</comment>
<dbReference type="PROSITE" id="PS51257">
    <property type="entry name" value="PROKAR_LIPOPROTEIN"/>
    <property type="match status" value="1"/>
</dbReference>
<feature type="signal peptide" evidence="1">
    <location>
        <begin position="1"/>
        <end position="21"/>
    </location>
</feature>
<evidence type="ECO:0000313" key="3">
    <source>
        <dbReference type="Proteomes" id="UP000783253"/>
    </source>
</evidence>
<dbReference type="Pfam" id="PF12276">
    <property type="entry name" value="DUF3617"/>
    <property type="match status" value="1"/>
</dbReference>
<feature type="chain" id="PRO_5045757971" evidence="1">
    <location>
        <begin position="22"/>
        <end position="183"/>
    </location>
</feature>
<organism evidence="2 3">
    <name type="scientific">Qipengyuania polymorpha</name>
    <dbReference type="NCBI Taxonomy" id="2867234"/>
    <lineage>
        <taxon>Bacteria</taxon>
        <taxon>Pseudomonadati</taxon>
        <taxon>Pseudomonadota</taxon>
        <taxon>Alphaproteobacteria</taxon>
        <taxon>Sphingomonadales</taxon>
        <taxon>Erythrobacteraceae</taxon>
        <taxon>Qipengyuania</taxon>
    </lineage>
</organism>
<dbReference type="Proteomes" id="UP000783253">
    <property type="component" value="Unassembled WGS sequence"/>
</dbReference>
<reference evidence="2 3" key="1">
    <citation type="submission" date="2021-08" db="EMBL/GenBank/DDBJ databases">
        <title>Comparative Genomics Analysis of the Genus Qipengyuania Reveals Extensive Genetic Diversity and Metabolic Versatility, Including the Description of Fifteen Novel Species.</title>
        <authorList>
            <person name="Liu Y."/>
        </authorList>
    </citation>
    <scope>NUCLEOTIDE SEQUENCE [LARGE SCALE GENOMIC DNA]</scope>
    <source>
        <strain evidence="2 3">1NDH17</strain>
    </source>
</reference>
<name>A0ABS7J0Q3_9SPHN</name>
<sequence length="183" mass="19152">MFRIALASCAALVLAACSSGSDDVDADGDGKISNEEAQTAASKVRRLEAGEYKMSMELLELEDPSMKPEEIEQAKTFFSAMGGMAPAKCMSEEEANEGLVGVAEGMQEGDCTMESLTSNEDGMKGAMTCKGQNGPAKVTMDTTSTGTESEMTMRVVEPNGSGGDKTVAMKVTMTRTGDCNPDA</sequence>
<proteinExistence type="predicted"/>
<dbReference type="EMBL" id="JAIGNK010000002">
    <property type="protein sequence ID" value="MBX7457900.1"/>
    <property type="molecule type" value="Genomic_DNA"/>
</dbReference>
<accession>A0ABS7J0Q3</accession>
<keyword evidence="3" id="KW-1185">Reference proteome</keyword>
<dbReference type="InterPro" id="IPR022061">
    <property type="entry name" value="DUF3617"/>
</dbReference>
<gene>
    <name evidence="2" type="ORF">K3152_06550</name>
</gene>
<evidence type="ECO:0000256" key="1">
    <source>
        <dbReference type="SAM" id="SignalP"/>
    </source>
</evidence>